<reference evidence="2 3" key="1">
    <citation type="submission" date="2012-06" db="EMBL/GenBank/DDBJ databases">
        <title>The complete chromosome of genome of Turneriella parva DSM 21527.</title>
        <authorList>
            <consortium name="US DOE Joint Genome Institute (JGI-PGF)"/>
            <person name="Lucas S."/>
            <person name="Han J."/>
            <person name="Lapidus A."/>
            <person name="Bruce D."/>
            <person name="Goodwin L."/>
            <person name="Pitluck S."/>
            <person name="Peters L."/>
            <person name="Kyrpides N."/>
            <person name="Mavromatis K."/>
            <person name="Ivanova N."/>
            <person name="Mikhailova N."/>
            <person name="Chertkov O."/>
            <person name="Detter J.C."/>
            <person name="Tapia R."/>
            <person name="Han C."/>
            <person name="Land M."/>
            <person name="Hauser L."/>
            <person name="Markowitz V."/>
            <person name="Cheng J.-F."/>
            <person name="Hugenholtz P."/>
            <person name="Woyke T."/>
            <person name="Wu D."/>
            <person name="Gronow S."/>
            <person name="Wellnitz S."/>
            <person name="Brambilla E."/>
            <person name="Klenk H.-P."/>
            <person name="Eisen J.A."/>
        </authorList>
    </citation>
    <scope>NUCLEOTIDE SEQUENCE [LARGE SCALE GENOMIC DNA]</scope>
    <source>
        <strain evidence="3">ATCC BAA-1111 / DSM 21527 / NCTC 11395 / H</strain>
    </source>
</reference>
<organism evidence="2 3">
    <name type="scientific">Turneriella parva (strain ATCC BAA-1111 / DSM 21527 / NCTC 11395 / H)</name>
    <name type="common">Leptospira parva</name>
    <dbReference type="NCBI Taxonomy" id="869212"/>
    <lineage>
        <taxon>Bacteria</taxon>
        <taxon>Pseudomonadati</taxon>
        <taxon>Spirochaetota</taxon>
        <taxon>Spirochaetia</taxon>
        <taxon>Leptospirales</taxon>
        <taxon>Leptospiraceae</taxon>
        <taxon>Turneriella</taxon>
    </lineage>
</organism>
<feature type="compositionally biased region" description="Acidic residues" evidence="1">
    <location>
        <begin position="110"/>
        <end position="130"/>
    </location>
</feature>
<keyword evidence="3" id="KW-1185">Reference proteome</keyword>
<dbReference type="SUPFAM" id="SSF52091">
    <property type="entry name" value="SpoIIaa-like"/>
    <property type="match status" value="1"/>
</dbReference>
<dbReference type="STRING" id="869212.Turpa_4111"/>
<dbReference type="InterPro" id="IPR036513">
    <property type="entry name" value="STAS_dom_sf"/>
</dbReference>
<evidence type="ECO:0008006" key="4">
    <source>
        <dbReference type="Google" id="ProtNLM"/>
    </source>
</evidence>
<accession>I4BBT7</accession>
<gene>
    <name evidence="2" type="ordered locus">Turpa_4111</name>
</gene>
<protein>
    <recommendedName>
        <fullName evidence="4">STAS domain-containing protein</fullName>
    </recommendedName>
</protein>
<dbReference type="KEGG" id="tpx:Turpa_4111"/>
<dbReference type="PATRIC" id="fig|869212.3.peg.4153"/>
<feature type="region of interest" description="Disordered" evidence="1">
    <location>
        <begin position="108"/>
        <end position="130"/>
    </location>
</feature>
<sequence>MQVNKSESKWLVVIEDQDNKLGLINMIRHLDKVVSELEMSKIPNLLLEIDLAKLNSANSELIAKFVELQSILVRTDGRLNVINANPELKSSFDVVMLDKIIPIQYVGQEDPGEDGYAYDDYELPDDGDDE</sequence>
<evidence type="ECO:0000313" key="3">
    <source>
        <dbReference type="Proteomes" id="UP000006048"/>
    </source>
</evidence>
<dbReference type="EMBL" id="CP002959">
    <property type="protein sequence ID" value="AFM14744.1"/>
    <property type="molecule type" value="Genomic_DNA"/>
</dbReference>
<dbReference type="RefSeq" id="WP_014805219.1">
    <property type="nucleotide sequence ID" value="NC_018020.1"/>
</dbReference>
<evidence type="ECO:0000256" key="1">
    <source>
        <dbReference type="SAM" id="MobiDB-lite"/>
    </source>
</evidence>
<proteinExistence type="predicted"/>
<dbReference type="HOGENOM" id="CLU_1937221_0_0_12"/>
<dbReference type="AlphaFoldDB" id="I4BBT7"/>
<dbReference type="Proteomes" id="UP000006048">
    <property type="component" value="Chromosome"/>
</dbReference>
<evidence type="ECO:0000313" key="2">
    <source>
        <dbReference type="EMBL" id="AFM14744.1"/>
    </source>
</evidence>
<name>I4BBT7_TURPD</name>
<dbReference type="Gene3D" id="3.30.750.24">
    <property type="entry name" value="STAS domain"/>
    <property type="match status" value="1"/>
</dbReference>